<gene>
    <name evidence="2" type="ORF">PCOR1329_LOCUS69448</name>
</gene>
<evidence type="ECO:0000313" key="2">
    <source>
        <dbReference type="EMBL" id="CAK0888710.1"/>
    </source>
</evidence>
<dbReference type="InterPro" id="IPR036241">
    <property type="entry name" value="NSFL1C_SEP_dom_sf"/>
</dbReference>
<feature type="domain" description="SEP" evidence="1">
    <location>
        <begin position="31"/>
        <end position="105"/>
    </location>
</feature>
<dbReference type="Proteomes" id="UP001189429">
    <property type="component" value="Unassembled WGS sequence"/>
</dbReference>
<keyword evidence="3" id="KW-1185">Reference proteome</keyword>
<dbReference type="EMBL" id="CAUYUJ010019121">
    <property type="protein sequence ID" value="CAK0888710.1"/>
    <property type="molecule type" value="Genomic_DNA"/>
</dbReference>
<accession>A0ABN9WT08</accession>
<name>A0ABN9WT08_9DINO</name>
<evidence type="ECO:0000259" key="1">
    <source>
        <dbReference type="PROSITE" id="PS51399"/>
    </source>
</evidence>
<proteinExistence type="predicted"/>
<dbReference type="Gene3D" id="3.30.420.210">
    <property type="entry name" value="SEP domain"/>
    <property type="match status" value="1"/>
</dbReference>
<sequence length="105" mass="11416">ELNATVEAAATRVVRERVGGGVQARLVPGGEEALPLVFFGDGVKLGKEPFRPYGQREAQQLLDDIMDGFFPYALKDDHPGGVVLKDAFWGGNLVLWFHPQVPAAQ</sequence>
<dbReference type="PROSITE" id="PS51399">
    <property type="entry name" value="SEP"/>
    <property type="match status" value="1"/>
</dbReference>
<dbReference type="Pfam" id="PF08059">
    <property type="entry name" value="SEP"/>
    <property type="match status" value="1"/>
</dbReference>
<comment type="caution">
    <text evidence="2">The sequence shown here is derived from an EMBL/GenBank/DDBJ whole genome shotgun (WGS) entry which is preliminary data.</text>
</comment>
<feature type="non-terminal residue" evidence="2">
    <location>
        <position position="1"/>
    </location>
</feature>
<evidence type="ECO:0000313" key="3">
    <source>
        <dbReference type="Proteomes" id="UP001189429"/>
    </source>
</evidence>
<dbReference type="InterPro" id="IPR012989">
    <property type="entry name" value="SEP_domain"/>
</dbReference>
<dbReference type="SUPFAM" id="SSF102848">
    <property type="entry name" value="NSFL1 (p97 ATPase) cofactor p47, SEP domain"/>
    <property type="match status" value="1"/>
</dbReference>
<organism evidence="2 3">
    <name type="scientific">Prorocentrum cordatum</name>
    <dbReference type="NCBI Taxonomy" id="2364126"/>
    <lineage>
        <taxon>Eukaryota</taxon>
        <taxon>Sar</taxon>
        <taxon>Alveolata</taxon>
        <taxon>Dinophyceae</taxon>
        <taxon>Prorocentrales</taxon>
        <taxon>Prorocentraceae</taxon>
        <taxon>Prorocentrum</taxon>
    </lineage>
</organism>
<protein>
    <recommendedName>
        <fullName evidence="1">SEP domain-containing protein</fullName>
    </recommendedName>
</protein>
<reference evidence="2" key="1">
    <citation type="submission" date="2023-10" db="EMBL/GenBank/DDBJ databases">
        <authorList>
            <person name="Chen Y."/>
            <person name="Shah S."/>
            <person name="Dougan E. K."/>
            <person name="Thang M."/>
            <person name="Chan C."/>
        </authorList>
    </citation>
    <scope>NUCLEOTIDE SEQUENCE [LARGE SCALE GENOMIC DNA]</scope>
</reference>